<evidence type="ECO:0000256" key="3">
    <source>
        <dbReference type="ARBA" id="ARBA00023015"/>
    </source>
</evidence>
<dbReference type="InterPro" id="IPR036864">
    <property type="entry name" value="Zn2-C6_fun-type_DNA-bd_sf"/>
</dbReference>
<dbReference type="InterPro" id="IPR001138">
    <property type="entry name" value="Zn2Cys6_DnaBD"/>
</dbReference>
<proteinExistence type="predicted"/>
<feature type="coiled-coil region" evidence="7">
    <location>
        <begin position="51"/>
        <end position="78"/>
    </location>
</feature>
<keyword evidence="3" id="KW-0805">Transcription regulation</keyword>
<evidence type="ECO:0000256" key="1">
    <source>
        <dbReference type="ARBA" id="ARBA00004123"/>
    </source>
</evidence>
<keyword evidence="7" id="KW-0175">Coiled coil</keyword>
<dbReference type="PANTHER" id="PTHR31845">
    <property type="entry name" value="FINGER DOMAIN PROTEIN, PUTATIVE-RELATED"/>
    <property type="match status" value="1"/>
</dbReference>
<evidence type="ECO:0000256" key="5">
    <source>
        <dbReference type="ARBA" id="ARBA00023163"/>
    </source>
</evidence>
<organism evidence="9 10">
    <name type="scientific">Aspergillus leporis</name>
    <dbReference type="NCBI Taxonomy" id="41062"/>
    <lineage>
        <taxon>Eukaryota</taxon>
        <taxon>Fungi</taxon>
        <taxon>Dikarya</taxon>
        <taxon>Ascomycota</taxon>
        <taxon>Pezizomycotina</taxon>
        <taxon>Eurotiomycetes</taxon>
        <taxon>Eurotiomycetidae</taxon>
        <taxon>Eurotiales</taxon>
        <taxon>Aspergillaceae</taxon>
        <taxon>Aspergillus</taxon>
        <taxon>Aspergillus subgen. Circumdati</taxon>
    </lineage>
</organism>
<evidence type="ECO:0000259" key="8">
    <source>
        <dbReference type="PROSITE" id="PS00463"/>
    </source>
</evidence>
<evidence type="ECO:0000256" key="7">
    <source>
        <dbReference type="SAM" id="Coils"/>
    </source>
</evidence>
<dbReference type="Gene3D" id="4.10.240.10">
    <property type="entry name" value="Zn(2)-C6 fungal-type DNA-binding domain"/>
    <property type="match status" value="1"/>
</dbReference>
<evidence type="ECO:0000256" key="4">
    <source>
        <dbReference type="ARBA" id="ARBA00023125"/>
    </source>
</evidence>
<dbReference type="CDD" id="cd12148">
    <property type="entry name" value="fungal_TF_MHR"/>
    <property type="match status" value="1"/>
</dbReference>
<feature type="domain" description="Zn(2)-C6 fungal-type" evidence="8">
    <location>
        <begin position="10"/>
        <end position="40"/>
    </location>
</feature>
<dbReference type="PROSITE" id="PS00463">
    <property type="entry name" value="ZN2_CY6_FUNGAL_1"/>
    <property type="match status" value="1"/>
</dbReference>
<keyword evidence="6" id="KW-0539">Nucleus</keyword>
<dbReference type="Proteomes" id="UP000326565">
    <property type="component" value="Unassembled WGS sequence"/>
</dbReference>
<keyword evidence="4" id="KW-0238">DNA-binding</keyword>
<keyword evidence="10" id="KW-1185">Reference proteome</keyword>
<accession>A0A5N5WG60</accession>
<gene>
    <name evidence="9" type="ORF">BDV29DRAFT_186436</name>
</gene>
<evidence type="ECO:0000256" key="2">
    <source>
        <dbReference type="ARBA" id="ARBA00022833"/>
    </source>
</evidence>
<evidence type="ECO:0000313" key="9">
    <source>
        <dbReference type="EMBL" id="KAB8067286.1"/>
    </source>
</evidence>
<dbReference type="GO" id="GO:0008270">
    <property type="term" value="F:zinc ion binding"/>
    <property type="evidence" value="ECO:0007669"/>
    <property type="project" value="InterPro"/>
</dbReference>
<reference evidence="9 10" key="1">
    <citation type="submission" date="2019-04" db="EMBL/GenBank/DDBJ databases">
        <title>Friends and foes A comparative genomics study of 23 Aspergillus species from section Flavi.</title>
        <authorList>
            <consortium name="DOE Joint Genome Institute"/>
            <person name="Kjaerbolling I."/>
            <person name="Vesth T."/>
            <person name="Frisvad J.C."/>
            <person name="Nybo J.L."/>
            <person name="Theobald S."/>
            <person name="Kildgaard S."/>
            <person name="Isbrandt T."/>
            <person name="Kuo A."/>
            <person name="Sato A."/>
            <person name="Lyhne E.K."/>
            <person name="Kogle M.E."/>
            <person name="Wiebenga A."/>
            <person name="Kun R.S."/>
            <person name="Lubbers R.J."/>
            <person name="Makela M.R."/>
            <person name="Barry K."/>
            <person name="Chovatia M."/>
            <person name="Clum A."/>
            <person name="Daum C."/>
            <person name="Haridas S."/>
            <person name="He G."/>
            <person name="LaButti K."/>
            <person name="Lipzen A."/>
            <person name="Mondo S."/>
            <person name="Riley R."/>
            <person name="Salamov A."/>
            <person name="Simmons B.A."/>
            <person name="Magnuson J.K."/>
            <person name="Henrissat B."/>
            <person name="Mortensen U.H."/>
            <person name="Larsen T.O."/>
            <person name="Devries R.P."/>
            <person name="Grigoriev I.V."/>
            <person name="Machida M."/>
            <person name="Baker S.E."/>
            <person name="Andersen M.R."/>
        </authorList>
    </citation>
    <scope>NUCLEOTIDE SEQUENCE [LARGE SCALE GENOMIC DNA]</scope>
    <source>
        <strain evidence="9 10">CBS 151.66</strain>
    </source>
</reference>
<dbReference type="GO" id="GO:0000981">
    <property type="term" value="F:DNA-binding transcription factor activity, RNA polymerase II-specific"/>
    <property type="evidence" value="ECO:0007669"/>
    <property type="project" value="InterPro"/>
</dbReference>
<evidence type="ECO:0000256" key="6">
    <source>
        <dbReference type="ARBA" id="ARBA00023242"/>
    </source>
</evidence>
<keyword evidence="2" id="KW-0862">Zinc</keyword>
<dbReference type="OrthoDB" id="5226580at2759"/>
<dbReference type="EMBL" id="ML732513">
    <property type="protein sequence ID" value="KAB8067286.1"/>
    <property type="molecule type" value="Genomic_DNA"/>
</dbReference>
<sequence>MSAWPSRIKTCETCAAAKIRCRRKAASAICDRCLRLNKSCYFRPARLRQGCQKKETRLESLERKVAELLGQNQEKDGVQDSKKGDIVDRGVITLDEAVGLLESFRHSMLPHFPFVVLPPDITAGELRDHQPFLFLAILSVSATDNQTLQRDLDDEMRSALADRTALGPVQPSLETLQGLLVVLSWSQHQSQHHPKRRYGPQGFFTYLHIAIGLVVELELDRPVDLRKGSPRMTVQAITTEAQPAGVLRAQQRAAIGCFLLSSCSSLITQKKCTFPWSSHLEDFATELAQSPEVDSDRSLIHLVRLQHIAEQIDRISADSNFVGTIRVDTGSNTNLFLHTFQAFQTQLQDYTTLLSPQWTHNNSLLASQLHTVNLYLCQVTLFEKQFTSQLSSSFRVDILCQGLIAAKSSFDALLSNPLGTERRLIYTQWLHSGFNLILSCKLALLVVSDESLRNQPRVQSLCGALNMSQVLKVCIERQLPRVQLSHPKTTGFDYTGWLKRLHDWFQRQYNLYTGSPARGFEMAAATPVAGPPASHPMLPQHFNLTDISDIGLEVSQGTGVINSWPCYSDIYASSNIFGGWMDLSALSQ</sequence>
<dbReference type="GO" id="GO:0009893">
    <property type="term" value="P:positive regulation of metabolic process"/>
    <property type="evidence" value="ECO:0007669"/>
    <property type="project" value="UniProtKB-ARBA"/>
</dbReference>
<evidence type="ECO:0000313" key="10">
    <source>
        <dbReference type="Proteomes" id="UP000326565"/>
    </source>
</evidence>
<dbReference type="GO" id="GO:0000976">
    <property type="term" value="F:transcription cis-regulatory region binding"/>
    <property type="evidence" value="ECO:0007669"/>
    <property type="project" value="TreeGrafter"/>
</dbReference>
<dbReference type="GO" id="GO:0005634">
    <property type="term" value="C:nucleus"/>
    <property type="evidence" value="ECO:0007669"/>
    <property type="project" value="UniProtKB-SubCell"/>
</dbReference>
<name>A0A5N5WG60_9EURO</name>
<comment type="subcellular location">
    <subcellularLocation>
        <location evidence="1">Nucleus</location>
    </subcellularLocation>
</comment>
<keyword evidence="5" id="KW-0804">Transcription</keyword>
<protein>
    <recommendedName>
        <fullName evidence="8">Zn(2)-C6 fungal-type domain-containing protein</fullName>
    </recommendedName>
</protein>
<dbReference type="InterPro" id="IPR051089">
    <property type="entry name" value="prtT"/>
</dbReference>
<dbReference type="AlphaFoldDB" id="A0A5N5WG60"/>
<dbReference type="PANTHER" id="PTHR31845:SF37">
    <property type="entry name" value="TRANSCRIPTION FACTOR DOMAIN-CONTAINING PROTEIN"/>
    <property type="match status" value="1"/>
</dbReference>